<gene>
    <name evidence="2" type="ORF">K435DRAFT_800435</name>
</gene>
<evidence type="ECO:0000256" key="1">
    <source>
        <dbReference type="SAM" id="MobiDB-lite"/>
    </source>
</evidence>
<organism evidence="2 3">
    <name type="scientific">Dendrothele bispora (strain CBS 962.96)</name>
    <dbReference type="NCBI Taxonomy" id="1314807"/>
    <lineage>
        <taxon>Eukaryota</taxon>
        <taxon>Fungi</taxon>
        <taxon>Dikarya</taxon>
        <taxon>Basidiomycota</taxon>
        <taxon>Agaricomycotina</taxon>
        <taxon>Agaricomycetes</taxon>
        <taxon>Agaricomycetidae</taxon>
        <taxon>Agaricales</taxon>
        <taxon>Agaricales incertae sedis</taxon>
        <taxon>Dendrothele</taxon>
    </lineage>
</organism>
<feature type="region of interest" description="Disordered" evidence="1">
    <location>
        <begin position="41"/>
        <end position="65"/>
    </location>
</feature>
<proteinExistence type="predicted"/>
<dbReference type="EMBL" id="ML179277">
    <property type="protein sequence ID" value="THU92504.1"/>
    <property type="molecule type" value="Genomic_DNA"/>
</dbReference>
<reference evidence="2 3" key="1">
    <citation type="journal article" date="2019" name="Nat. Ecol. Evol.">
        <title>Megaphylogeny resolves global patterns of mushroom evolution.</title>
        <authorList>
            <person name="Varga T."/>
            <person name="Krizsan K."/>
            <person name="Foldi C."/>
            <person name="Dima B."/>
            <person name="Sanchez-Garcia M."/>
            <person name="Sanchez-Ramirez S."/>
            <person name="Szollosi G.J."/>
            <person name="Szarkandi J.G."/>
            <person name="Papp V."/>
            <person name="Albert L."/>
            <person name="Andreopoulos W."/>
            <person name="Angelini C."/>
            <person name="Antonin V."/>
            <person name="Barry K.W."/>
            <person name="Bougher N.L."/>
            <person name="Buchanan P."/>
            <person name="Buyck B."/>
            <person name="Bense V."/>
            <person name="Catcheside P."/>
            <person name="Chovatia M."/>
            <person name="Cooper J."/>
            <person name="Damon W."/>
            <person name="Desjardin D."/>
            <person name="Finy P."/>
            <person name="Geml J."/>
            <person name="Haridas S."/>
            <person name="Hughes K."/>
            <person name="Justo A."/>
            <person name="Karasinski D."/>
            <person name="Kautmanova I."/>
            <person name="Kiss B."/>
            <person name="Kocsube S."/>
            <person name="Kotiranta H."/>
            <person name="LaButti K.M."/>
            <person name="Lechner B.E."/>
            <person name="Liimatainen K."/>
            <person name="Lipzen A."/>
            <person name="Lukacs Z."/>
            <person name="Mihaltcheva S."/>
            <person name="Morgado L.N."/>
            <person name="Niskanen T."/>
            <person name="Noordeloos M.E."/>
            <person name="Ohm R.A."/>
            <person name="Ortiz-Santana B."/>
            <person name="Ovrebo C."/>
            <person name="Racz N."/>
            <person name="Riley R."/>
            <person name="Savchenko A."/>
            <person name="Shiryaev A."/>
            <person name="Soop K."/>
            <person name="Spirin V."/>
            <person name="Szebenyi C."/>
            <person name="Tomsovsky M."/>
            <person name="Tulloss R.E."/>
            <person name="Uehling J."/>
            <person name="Grigoriev I.V."/>
            <person name="Vagvolgyi C."/>
            <person name="Papp T."/>
            <person name="Martin F.M."/>
            <person name="Miettinen O."/>
            <person name="Hibbett D.S."/>
            <person name="Nagy L.G."/>
        </authorList>
    </citation>
    <scope>NUCLEOTIDE SEQUENCE [LARGE SCALE GENOMIC DNA]</scope>
    <source>
        <strain evidence="2 3">CBS 962.96</strain>
    </source>
</reference>
<dbReference type="Proteomes" id="UP000297245">
    <property type="component" value="Unassembled WGS sequence"/>
</dbReference>
<keyword evidence="3" id="KW-1185">Reference proteome</keyword>
<accession>A0A4S8LSQ6</accession>
<evidence type="ECO:0000313" key="3">
    <source>
        <dbReference type="Proteomes" id="UP000297245"/>
    </source>
</evidence>
<protein>
    <submittedName>
        <fullName evidence="2">Uncharacterized protein</fullName>
    </submittedName>
</protein>
<feature type="compositionally biased region" description="Basic and acidic residues" evidence="1">
    <location>
        <begin position="50"/>
        <end position="62"/>
    </location>
</feature>
<dbReference type="AlphaFoldDB" id="A0A4S8LSQ6"/>
<sequence length="188" mass="21629">MSLPTLRLLLQTCGLEAHTKLSTKEVGNHFFAVSTSLTQATPNSKKGLRRKGEEKKDKEERNPNPSSRWLFRLTWIGPRVDFQGNFKKEKNYTLQGFTGKIYLTGPHHNSVSNLDLVIVTSEMGQFDGFTRPGHLETNPYEHVNFSKYYENHDCNFRVSPLSIIISLNLLFRYLAPLRLCQQSHKCSR</sequence>
<evidence type="ECO:0000313" key="2">
    <source>
        <dbReference type="EMBL" id="THU92504.1"/>
    </source>
</evidence>
<name>A0A4S8LSQ6_DENBC</name>